<proteinExistence type="predicted"/>
<comment type="caution">
    <text evidence="2">The sequence shown here is derived from an EMBL/GenBank/DDBJ whole genome shotgun (WGS) entry which is preliminary data.</text>
</comment>
<protein>
    <submittedName>
        <fullName evidence="2">Uncharacterized protein</fullName>
    </submittedName>
</protein>
<evidence type="ECO:0000256" key="1">
    <source>
        <dbReference type="SAM" id="MobiDB-lite"/>
    </source>
</evidence>
<feature type="region of interest" description="Disordered" evidence="1">
    <location>
        <begin position="1"/>
        <end position="20"/>
    </location>
</feature>
<dbReference type="Proteomes" id="UP000188268">
    <property type="component" value="Unassembled WGS sequence"/>
</dbReference>
<keyword evidence="3" id="KW-1185">Reference proteome</keyword>
<dbReference type="EMBL" id="AWWV01011949">
    <property type="protein sequence ID" value="OMO69827.1"/>
    <property type="molecule type" value="Genomic_DNA"/>
</dbReference>
<dbReference type="Gramene" id="OMO69827">
    <property type="protein sequence ID" value="OMO69827"/>
    <property type="gene ID" value="CCACVL1_19244"/>
</dbReference>
<organism evidence="2 3">
    <name type="scientific">Corchorus capsularis</name>
    <name type="common">Jute</name>
    <dbReference type="NCBI Taxonomy" id="210143"/>
    <lineage>
        <taxon>Eukaryota</taxon>
        <taxon>Viridiplantae</taxon>
        <taxon>Streptophyta</taxon>
        <taxon>Embryophyta</taxon>
        <taxon>Tracheophyta</taxon>
        <taxon>Spermatophyta</taxon>
        <taxon>Magnoliopsida</taxon>
        <taxon>eudicotyledons</taxon>
        <taxon>Gunneridae</taxon>
        <taxon>Pentapetalae</taxon>
        <taxon>rosids</taxon>
        <taxon>malvids</taxon>
        <taxon>Malvales</taxon>
        <taxon>Malvaceae</taxon>
        <taxon>Grewioideae</taxon>
        <taxon>Apeibeae</taxon>
        <taxon>Corchorus</taxon>
    </lineage>
</organism>
<sequence length="20" mass="2198">NEGKFLKQGRAHLEDNSLAA</sequence>
<feature type="non-terminal residue" evidence="2">
    <location>
        <position position="1"/>
    </location>
</feature>
<dbReference type="AlphaFoldDB" id="A0A1R3HHH8"/>
<name>A0A1R3HHH8_COCAP</name>
<accession>A0A1R3HHH8</accession>
<evidence type="ECO:0000313" key="2">
    <source>
        <dbReference type="EMBL" id="OMO69827.1"/>
    </source>
</evidence>
<reference evidence="2 3" key="1">
    <citation type="submission" date="2013-09" db="EMBL/GenBank/DDBJ databases">
        <title>Corchorus capsularis genome sequencing.</title>
        <authorList>
            <person name="Alam M."/>
            <person name="Haque M.S."/>
            <person name="Islam M.S."/>
            <person name="Emdad E.M."/>
            <person name="Islam M.M."/>
            <person name="Ahmed B."/>
            <person name="Halim A."/>
            <person name="Hossen Q.M.M."/>
            <person name="Hossain M.Z."/>
            <person name="Ahmed R."/>
            <person name="Khan M.M."/>
            <person name="Islam R."/>
            <person name="Rashid M.M."/>
            <person name="Khan S.A."/>
            <person name="Rahman M.S."/>
            <person name="Alam M."/>
        </authorList>
    </citation>
    <scope>NUCLEOTIDE SEQUENCE [LARGE SCALE GENOMIC DNA]</scope>
    <source>
        <strain evidence="3">cv. CVL-1</strain>
        <tissue evidence="2">Whole seedling</tissue>
    </source>
</reference>
<evidence type="ECO:0000313" key="3">
    <source>
        <dbReference type="Proteomes" id="UP000188268"/>
    </source>
</evidence>
<gene>
    <name evidence="2" type="ORF">CCACVL1_19244</name>
</gene>